<evidence type="ECO:0000256" key="3">
    <source>
        <dbReference type="ARBA" id="ARBA00023082"/>
    </source>
</evidence>
<evidence type="ECO:0000256" key="5">
    <source>
        <dbReference type="ARBA" id="ARBA00023163"/>
    </source>
</evidence>
<dbReference type="PANTHER" id="PTHR43133">
    <property type="entry name" value="RNA POLYMERASE ECF-TYPE SIGMA FACTO"/>
    <property type="match status" value="1"/>
</dbReference>
<dbReference type="InterPro" id="IPR039425">
    <property type="entry name" value="RNA_pol_sigma-70-like"/>
</dbReference>
<evidence type="ECO:0000256" key="4">
    <source>
        <dbReference type="ARBA" id="ARBA00023125"/>
    </source>
</evidence>
<dbReference type="InterPro" id="IPR014284">
    <property type="entry name" value="RNA_pol_sigma-70_dom"/>
</dbReference>
<dbReference type="InterPro" id="IPR007627">
    <property type="entry name" value="RNA_pol_sigma70_r2"/>
</dbReference>
<comment type="similarity">
    <text evidence="1">Belongs to the sigma-70 factor family. ECF subfamily.</text>
</comment>
<dbReference type="GO" id="GO:0003677">
    <property type="term" value="F:DNA binding"/>
    <property type="evidence" value="ECO:0007669"/>
    <property type="project" value="UniProtKB-KW"/>
</dbReference>
<evidence type="ECO:0000313" key="9">
    <source>
        <dbReference type="Proteomes" id="UP000325286"/>
    </source>
</evidence>
<dbReference type="InterPro" id="IPR013324">
    <property type="entry name" value="RNA_pol_sigma_r3/r4-like"/>
</dbReference>
<dbReference type="RefSeq" id="WP_084426699.1">
    <property type="nucleotide sequence ID" value="NZ_CP042914.1"/>
</dbReference>
<protein>
    <submittedName>
        <fullName evidence="8">ECF RNA polymerase sigma-E factor</fullName>
    </submittedName>
</protein>
<keyword evidence="9" id="KW-1185">Reference proteome</keyword>
<reference evidence="8 9" key="1">
    <citation type="submission" date="2019-08" db="EMBL/GenBank/DDBJ databases">
        <title>Deep-cultivation of Planctomycetes and their phenomic and genomic characterization uncovers novel biology.</title>
        <authorList>
            <person name="Wiegand S."/>
            <person name="Jogler M."/>
            <person name="Boedeker C."/>
            <person name="Pinto D."/>
            <person name="Vollmers J."/>
            <person name="Rivas-Marin E."/>
            <person name="Kohn T."/>
            <person name="Peeters S.H."/>
            <person name="Heuer A."/>
            <person name="Rast P."/>
            <person name="Oberbeckmann S."/>
            <person name="Bunk B."/>
            <person name="Jeske O."/>
            <person name="Meyerdierks A."/>
            <person name="Storesund J.E."/>
            <person name="Kallscheuer N."/>
            <person name="Luecker S."/>
            <person name="Lage O.M."/>
            <person name="Pohl T."/>
            <person name="Merkel B.J."/>
            <person name="Hornburger P."/>
            <person name="Mueller R.-W."/>
            <person name="Bruemmer F."/>
            <person name="Labrenz M."/>
            <person name="Spormann A.M."/>
            <person name="Op den Camp H."/>
            <person name="Overmann J."/>
            <person name="Amann R."/>
            <person name="Jetten M.S.M."/>
            <person name="Mascher T."/>
            <person name="Medema M.H."/>
            <person name="Devos D.P."/>
            <person name="Kaster A.-K."/>
            <person name="Ovreas L."/>
            <person name="Rohde M."/>
            <person name="Galperin M.Y."/>
            <person name="Jogler C."/>
        </authorList>
    </citation>
    <scope>NUCLEOTIDE SEQUENCE [LARGE SCALE GENOMIC DNA]</scope>
    <source>
        <strain evidence="8 9">UC8</strain>
    </source>
</reference>
<accession>A0A5B9QLG2</accession>
<organism evidence="8 9">
    <name type="scientific">Roseimaritima ulvae</name>
    <dbReference type="NCBI Taxonomy" id="980254"/>
    <lineage>
        <taxon>Bacteria</taxon>
        <taxon>Pseudomonadati</taxon>
        <taxon>Planctomycetota</taxon>
        <taxon>Planctomycetia</taxon>
        <taxon>Pirellulales</taxon>
        <taxon>Pirellulaceae</taxon>
        <taxon>Roseimaritima</taxon>
    </lineage>
</organism>
<evidence type="ECO:0000256" key="1">
    <source>
        <dbReference type="ARBA" id="ARBA00010641"/>
    </source>
</evidence>
<evidence type="ECO:0000256" key="2">
    <source>
        <dbReference type="ARBA" id="ARBA00023015"/>
    </source>
</evidence>
<dbReference type="Pfam" id="PF08281">
    <property type="entry name" value="Sigma70_r4_2"/>
    <property type="match status" value="1"/>
</dbReference>
<dbReference type="KEGG" id="rul:UC8_03220"/>
<keyword evidence="2" id="KW-0805">Transcription regulation</keyword>
<keyword evidence="3" id="KW-0731">Sigma factor</keyword>
<proteinExistence type="inferred from homology"/>
<dbReference type="AlphaFoldDB" id="A0A5B9QLG2"/>
<gene>
    <name evidence="8" type="primary">rpoE_1</name>
    <name evidence="8" type="ORF">UC8_03220</name>
</gene>
<feature type="domain" description="RNA polymerase sigma factor 70 region 4 type 2" evidence="7">
    <location>
        <begin position="126"/>
        <end position="176"/>
    </location>
</feature>
<dbReference type="CDD" id="cd06171">
    <property type="entry name" value="Sigma70_r4"/>
    <property type="match status" value="1"/>
</dbReference>
<dbReference type="SUPFAM" id="SSF88946">
    <property type="entry name" value="Sigma2 domain of RNA polymerase sigma factors"/>
    <property type="match status" value="1"/>
</dbReference>
<dbReference type="Gene3D" id="1.10.1740.10">
    <property type="match status" value="1"/>
</dbReference>
<evidence type="ECO:0000259" key="7">
    <source>
        <dbReference type="Pfam" id="PF08281"/>
    </source>
</evidence>
<keyword evidence="4" id="KW-0238">DNA-binding</keyword>
<evidence type="ECO:0000259" key="6">
    <source>
        <dbReference type="Pfam" id="PF04542"/>
    </source>
</evidence>
<dbReference type="Proteomes" id="UP000325286">
    <property type="component" value="Chromosome"/>
</dbReference>
<dbReference type="InterPro" id="IPR013325">
    <property type="entry name" value="RNA_pol_sigma_r2"/>
</dbReference>
<evidence type="ECO:0000313" key="8">
    <source>
        <dbReference type="EMBL" id="QEG38365.1"/>
    </source>
</evidence>
<sequence length="190" mass="21920">MGETPSGMEHAVQLAMTGDQQACQLLVQRWYRCVYAYCQARLLLVTDAEDATQETFVRGLKRLHELRSPDALGAWLRGIAHHVCVDTIRRHKTRRESLADVDRLPTTHGHSAAESQVDRRDRDDHLLCLIYQLPEELRESIFLHYYDCLTYDQMAAWLGVARSTVNERLGKARNQLKLALLDSERGRYEL</sequence>
<dbReference type="NCBIfam" id="TIGR02937">
    <property type="entry name" value="sigma70-ECF"/>
    <property type="match status" value="1"/>
</dbReference>
<feature type="domain" description="RNA polymerase sigma-70 region 2" evidence="6">
    <location>
        <begin position="26"/>
        <end position="92"/>
    </location>
</feature>
<dbReference type="OrthoDB" id="9785675at2"/>
<dbReference type="InterPro" id="IPR036388">
    <property type="entry name" value="WH-like_DNA-bd_sf"/>
</dbReference>
<dbReference type="Pfam" id="PF04542">
    <property type="entry name" value="Sigma70_r2"/>
    <property type="match status" value="1"/>
</dbReference>
<dbReference type="InterPro" id="IPR013249">
    <property type="entry name" value="RNA_pol_sigma70_r4_t2"/>
</dbReference>
<dbReference type="Gene3D" id="1.10.10.10">
    <property type="entry name" value="Winged helix-like DNA-binding domain superfamily/Winged helix DNA-binding domain"/>
    <property type="match status" value="1"/>
</dbReference>
<keyword evidence="5" id="KW-0804">Transcription</keyword>
<dbReference type="SUPFAM" id="SSF88659">
    <property type="entry name" value="Sigma3 and sigma4 domains of RNA polymerase sigma factors"/>
    <property type="match status" value="1"/>
</dbReference>
<name>A0A5B9QLG2_9BACT</name>
<dbReference type="PANTHER" id="PTHR43133:SF8">
    <property type="entry name" value="RNA POLYMERASE SIGMA FACTOR HI_1459-RELATED"/>
    <property type="match status" value="1"/>
</dbReference>
<dbReference type="GO" id="GO:0016987">
    <property type="term" value="F:sigma factor activity"/>
    <property type="evidence" value="ECO:0007669"/>
    <property type="project" value="UniProtKB-KW"/>
</dbReference>
<dbReference type="GO" id="GO:0006352">
    <property type="term" value="P:DNA-templated transcription initiation"/>
    <property type="evidence" value="ECO:0007669"/>
    <property type="project" value="InterPro"/>
</dbReference>
<dbReference type="EMBL" id="CP042914">
    <property type="protein sequence ID" value="QEG38365.1"/>
    <property type="molecule type" value="Genomic_DNA"/>
</dbReference>